<evidence type="ECO:0000256" key="1">
    <source>
        <dbReference type="ARBA" id="ARBA00010702"/>
    </source>
</evidence>
<evidence type="ECO:0000256" key="3">
    <source>
        <dbReference type="SAM" id="MobiDB-lite"/>
    </source>
</evidence>
<reference evidence="4 5" key="1">
    <citation type="submission" date="2019-12" db="EMBL/GenBank/DDBJ databases">
        <title>Isolation and characterization of three novel carbon monoxide-oxidizing members of Halobacteria from salione crusts and soils.</title>
        <authorList>
            <person name="Myers M.R."/>
            <person name="King G.M."/>
        </authorList>
    </citation>
    <scope>NUCLEOTIDE SEQUENCE [LARGE SCALE GENOMIC DNA]</scope>
    <source>
        <strain evidence="4 5">WSA2</strain>
    </source>
</reference>
<dbReference type="AlphaFoldDB" id="A0A6B0SUQ3"/>
<proteinExistence type="inferred from homology"/>
<evidence type="ECO:0000313" key="5">
    <source>
        <dbReference type="Proteomes" id="UP000437065"/>
    </source>
</evidence>
<dbReference type="EMBL" id="WUUS01000008">
    <property type="protein sequence ID" value="MXR42375.1"/>
    <property type="molecule type" value="Genomic_DNA"/>
</dbReference>
<comment type="similarity">
    <text evidence="1">Belongs to the ADP-ribosylglycohydrolase family.</text>
</comment>
<dbReference type="SUPFAM" id="SSF101478">
    <property type="entry name" value="ADP-ribosylglycohydrolase"/>
    <property type="match status" value="1"/>
</dbReference>
<comment type="caution">
    <text evidence="4">The sequence shown here is derived from an EMBL/GenBank/DDBJ whole genome shotgun (WGS) entry which is preliminary data.</text>
</comment>
<dbReference type="Proteomes" id="UP000437065">
    <property type="component" value="Unassembled WGS sequence"/>
</dbReference>
<dbReference type="OrthoDB" id="114878at2157"/>
<dbReference type="PANTHER" id="PTHR16222">
    <property type="entry name" value="ADP-RIBOSYLGLYCOHYDROLASE"/>
    <property type="match status" value="1"/>
</dbReference>
<dbReference type="GO" id="GO:0016787">
    <property type="term" value="F:hydrolase activity"/>
    <property type="evidence" value="ECO:0007669"/>
    <property type="project" value="UniProtKB-KW"/>
</dbReference>
<keyword evidence="2" id="KW-0378">Hydrolase</keyword>
<dbReference type="InterPro" id="IPR036705">
    <property type="entry name" value="Ribosyl_crysJ1_sf"/>
</dbReference>
<evidence type="ECO:0008006" key="6">
    <source>
        <dbReference type="Google" id="ProtNLM"/>
    </source>
</evidence>
<dbReference type="Gene3D" id="1.10.4080.10">
    <property type="entry name" value="ADP-ribosylation/Crystallin J1"/>
    <property type="match status" value="2"/>
</dbReference>
<keyword evidence="5" id="KW-1185">Reference proteome</keyword>
<sequence length="293" mass="28747">MSDPDSEPPPAMDPSEARRDRARASLLGLACGDALGRPVAGEPAAAVRDRYGRVTEMLGADGRRAGTTTAPTAAAVAAADRLLDRSGGPQSIPPTGSGSATDAASLLAGVPYGVLTGDAEDRAAAAAEGAASTGAAVGADATEPAAALAVIVGELVDGESVADAVSTAMAVAVARDAPVTLRESLSVVGDRGAVAIDPHGDRSATFETALHEAVAADDAEEAIVSAVSRGGNASALGAVAGAVAGARFGTDADAIPPRWLNELDATEEYAALADALVESEVAALIGTDVDTDL</sequence>
<dbReference type="Pfam" id="PF03747">
    <property type="entry name" value="ADP_ribosyl_GH"/>
    <property type="match status" value="2"/>
</dbReference>
<accession>A0A6B0SUQ3</accession>
<dbReference type="PANTHER" id="PTHR16222:SF24">
    <property type="entry name" value="ADP-RIBOSYLHYDROLASE ARH3"/>
    <property type="match status" value="1"/>
</dbReference>
<dbReference type="RefSeq" id="WP_159668488.1">
    <property type="nucleotide sequence ID" value="NZ_WUUS01000008.1"/>
</dbReference>
<gene>
    <name evidence="4" type="ORF">GRX01_13630</name>
</gene>
<protein>
    <recommendedName>
        <fullName evidence="6">ADP-ribosylglycohydrolase</fullName>
    </recommendedName>
</protein>
<evidence type="ECO:0000313" key="4">
    <source>
        <dbReference type="EMBL" id="MXR42375.1"/>
    </source>
</evidence>
<feature type="region of interest" description="Disordered" evidence="3">
    <location>
        <begin position="1"/>
        <end position="21"/>
    </location>
</feature>
<dbReference type="InterPro" id="IPR005502">
    <property type="entry name" value="Ribosyl_crysJ1"/>
</dbReference>
<dbReference type="InterPro" id="IPR050792">
    <property type="entry name" value="ADP-ribosylglycohydrolase"/>
</dbReference>
<organism evidence="4 5">
    <name type="scientific">Halobaculum saliterrae</name>
    <dbReference type="NCBI Taxonomy" id="2073113"/>
    <lineage>
        <taxon>Archaea</taxon>
        <taxon>Methanobacteriati</taxon>
        <taxon>Methanobacteriota</taxon>
        <taxon>Stenosarchaea group</taxon>
        <taxon>Halobacteria</taxon>
        <taxon>Halobacteriales</taxon>
        <taxon>Haloferacaceae</taxon>
        <taxon>Halobaculum</taxon>
    </lineage>
</organism>
<evidence type="ECO:0000256" key="2">
    <source>
        <dbReference type="ARBA" id="ARBA00022801"/>
    </source>
</evidence>
<name>A0A6B0SUQ3_9EURY</name>